<protein>
    <recommendedName>
        <fullName evidence="3">UMOD/GP2/OIT3-like D8C domain-containing protein</fullName>
    </recommendedName>
</protein>
<evidence type="ECO:0000256" key="2">
    <source>
        <dbReference type="ARBA" id="ARBA00023157"/>
    </source>
</evidence>
<organism evidence="4 5">
    <name type="scientific">Cirrhinus mrigala</name>
    <name type="common">Mrigala</name>
    <dbReference type="NCBI Taxonomy" id="683832"/>
    <lineage>
        <taxon>Eukaryota</taxon>
        <taxon>Metazoa</taxon>
        <taxon>Chordata</taxon>
        <taxon>Craniata</taxon>
        <taxon>Vertebrata</taxon>
        <taxon>Euteleostomi</taxon>
        <taxon>Actinopterygii</taxon>
        <taxon>Neopterygii</taxon>
        <taxon>Teleostei</taxon>
        <taxon>Ostariophysi</taxon>
        <taxon>Cypriniformes</taxon>
        <taxon>Cyprinidae</taxon>
        <taxon>Labeoninae</taxon>
        <taxon>Labeonini</taxon>
        <taxon>Cirrhinus</taxon>
    </lineage>
</organism>
<dbReference type="InterPro" id="IPR057774">
    <property type="entry name" value="D8C_UMOD/GP2/OIT3-like"/>
</dbReference>
<feature type="domain" description="UMOD/GP2/OIT3-like D8C" evidence="3">
    <location>
        <begin position="22"/>
        <end position="50"/>
    </location>
</feature>
<evidence type="ECO:0000313" key="4">
    <source>
        <dbReference type="EMBL" id="KAL0159430.1"/>
    </source>
</evidence>
<sequence>MVTVALITHCGLVVDTQQYRMDYVNGYCCGYGSYPIKVKACPDNYYVYEL</sequence>
<evidence type="ECO:0000256" key="1">
    <source>
        <dbReference type="ARBA" id="ARBA00022729"/>
    </source>
</evidence>
<dbReference type="Pfam" id="PF23283">
    <property type="entry name" value="D8C_UMOD"/>
    <property type="match status" value="1"/>
</dbReference>
<feature type="non-terminal residue" evidence="4">
    <location>
        <position position="50"/>
    </location>
</feature>
<keyword evidence="5" id="KW-1185">Reference proteome</keyword>
<evidence type="ECO:0000313" key="5">
    <source>
        <dbReference type="Proteomes" id="UP001529510"/>
    </source>
</evidence>
<keyword evidence="1" id="KW-0732">Signal</keyword>
<comment type="caution">
    <text evidence="4">The sequence shown here is derived from an EMBL/GenBank/DDBJ whole genome shotgun (WGS) entry which is preliminary data.</text>
</comment>
<dbReference type="EMBL" id="JAMKFB020000022">
    <property type="protein sequence ID" value="KAL0159430.1"/>
    <property type="molecule type" value="Genomic_DNA"/>
</dbReference>
<keyword evidence="2" id="KW-1015">Disulfide bond</keyword>
<dbReference type="Proteomes" id="UP001529510">
    <property type="component" value="Unassembled WGS sequence"/>
</dbReference>
<proteinExistence type="predicted"/>
<accession>A0ABD0ND35</accession>
<gene>
    <name evidence="4" type="ORF">M9458_043155</name>
</gene>
<name>A0ABD0ND35_CIRMR</name>
<evidence type="ECO:0000259" key="3">
    <source>
        <dbReference type="Pfam" id="PF23283"/>
    </source>
</evidence>
<dbReference type="AlphaFoldDB" id="A0ABD0ND35"/>
<reference evidence="4 5" key="1">
    <citation type="submission" date="2024-05" db="EMBL/GenBank/DDBJ databases">
        <title>Genome sequencing and assembly of Indian major carp, Cirrhinus mrigala (Hamilton, 1822).</title>
        <authorList>
            <person name="Mohindra V."/>
            <person name="Chowdhury L.M."/>
            <person name="Lal K."/>
            <person name="Jena J.K."/>
        </authorList>
    </citation>
    <scope>NUCLEOTIDE SEQUENCE [LARGE SCALE GENOMIC DNA]</scope>
    <source>
        <strain evidence="4">CM1030</strain>
        <tissue evidence="4">Blood</tissue>
    </source>
</reference>